<dbReference type="SUPFAM" id="SSF53448">
    <property type="entry name" value="Nucleotide-diphospho-sugar transferases"/>
    <property type="match status" value="1"/>
</dbReference>
<dbReference type="GO" id="GO:0000026">
    <property type="term" value="F:alpha-1,2-mannosyltransferase activity"/>
    <property type="evidence" value="ECO:0007669"/>
    <property type="project" value="TreeGrafter"/>
</dbReference>
<evidence type="ECO:0000313" key="4">
    <source>
        <dbReference type="Proteomes" id="UP000604046"/>
    </source>
</evidence>
<dbReference type="GO" id="GO:0006487">
    <property type="term" value="P:protein N-linked glycosylation"/>
    <property type="evidence" value="ECO:0007669"/>
    <property type="project" value="TreeGrafter"/>
</dbReference>
<keyword evidence="4" id="KW-1185">Reference proteome</keyword>
<dbReference type="AlphaFoldDB" id="A0A812GTZ4"/>
<keyword evidence="2" id="KW-0808">Transferase</keyword>
<dbReference type="EMBL" id="CAJNDS010000047">
    <property type="protein sequence ID" value="CAE6932817.1"/>
    <property type="molecule type" value="Genomic_DNA"/>
</dbReference>
<name>A0A812GTZ4_9DINO</name>
<organism evidence="3 4">
    <name type="scientific">Symbiodinium natans</name>
    <dbReference type="NCBI Taxonomy" id="878477"/>
    <lineage>
        <taxon>Eukaryota</taxon>
        <taxon>Sar</taxon>
        <taxon>Alveolata</taxon>
        <taxon>Dinophyceae</taxon>
        <taxon>Suessiales</taxon>
        <taxon>Symbiodiniaceae</taxon>
        <taxon>Symbiodinium</taxon>
    </lineage>
</organism>
<dbReference type="GO" id="GO:0016020">
    <property type="term" value="C:membrane"/>
    <property type="evidence" value="ECO:0007669"/>
    <property type="project" value="InterPro"/>
</dbReference>
<dbReference type="Pfam" id="PF01793">
    <property type="entry name" value="Glyco_transf_15"/>
    <property type="match status" value="1"/>
</dbReference>
<dbReference type="InterPro" id="IPR002685">
    <property type="entry name" value="Glyco_trans_15"/>
</dbReference>
<comment type="similarity">
    <text evidence="1">Belongs to the glycosyltransferase 15 family.</text>
</comment>
<dbReference type="PANTHER" id="PTHR31121">
    <property type="entry name" value="ALPHA-1,2 MANNOSYLTRANSFERASE KTR1"/>
    <property type="match status" value="1"/>
</dbReference>
<dbReference type="Proteomes" id="UP000604046">
    <property type="component" value="Unassembled WGS sequence"/>
</dbReference>
<reference evidence="3" key="1">
    <citation type="submission" date="2021-02" db="EMBL/GenBank/DDBJ databases">
        <authorList>
            <person name="Dougan E. K."/>
            <person name="Rhodes N."/>
            <person name="Thang M."/>
            <person name="Chan C."/>
        </authorList>
    </citation>
    <scope>NUCLEOTIDE SEQUENCE</scope>
</reference>
<gene>
    <name evidence="3" type="ORF">SNAT2548_LOCUS918</name>
</gene>
<dbReference type="GO" id="GO:0000032">
    <property type="term" value="P:cell wall mannoprotein biosynthetic process"/>
    <property type="evidence" value="ECO:0007669"/>
    <property type="project" value="TreeGrafter"/>
</dbReference>
<dbReference type="OrthoDB" id="439943at2759"/>
<dbReference type="GO" id="GO:0005794">
    <property type="term" value="C:Golgi apparatus"/>
    <property type="evidence" value="ECO:0007669"/>
    <property type="project" value="TreeGrafter"/>
</dbReference>
<protein>
    <recommendedName>
        <fullName evidence="5">Hexosyltransferase</fullName>
    </recommendedName>
</protein>
<accession>A0A812GTZ4</accession>
<evidence type="ECO:0000256" key="2">
    <source>
        <dbReference type="ARBA" id="ARBA00022679"/>
    </source>
</evidence>
<sequence>MPLPTLAALDVLQATRGQRGCAAARGAATLGLALAQARLLQQEKPREDDVDNVYEGCQGLAEVSGLARLLAKAENLLLAQQSSVALALMSRRWLPARLLHELSRLAVRTWQGQESTKESAKASAKEVFKKEPSTEPLEDCLVLIYTFPTEEIRGDVRKALRSLQEHYVDHLGSEPRLVVFVDAESERLLDRDVRPFTSLQITPAVIPFEELERPMQSYSCERGEDCVSGDAELELQMAAHRGKVNETQYWSPTYLRISRYTAGPLFQHPALDSCRYFLKIDTDFFFTQPLKEDPLRYMKNSGLRLGYWQIHVQGQRQQGYMDAALSFLKEQQLPIRNMRFHARGRFEEKARKLQIPLESVPVADQASTVLYGCLFGGDTRFFREPLYQSFFEYMDQKRGFEQHGWSNQFFLGTAAAAFLAPCEVSRLYVSGVHQDSSINVSGSHLTEFLLGASHGFLR</sequence>
<evidence type="ECO:0000313" key="3">
    <source>
        <dbReference type="EMBL" id="CAE6932817.1"/>
    </source>
</evidence>
<dbReference type="Gene3D" id="3.90.550.10">
    <property type="entry name" value="Spore Coat Polysaccharide Biosynthesis Protein SpsA, Chain A"/>
    <property type="match status" value="1"/>
</dbReference>
<dbReference type="PANTHER" id="PTHR31121:SF6">
    <property type="entry name" value="ALPHA-1,2 MANNOSYLTRANSFERASE KTR1"/>
    <property type="match status" value="1"/>
</dbReference>
<proteinExistence type="inferred from homology"/>
<dbReference type="InterPro" id="IPR029044">
    <property type="entry name" value="Nucleotide-diphossugar_trans"/>
</dbReference>
<evidence type="ECO:0000256" key="1">
    <source>
        <dbReference type="ARBA" id="ARBA00007677"/>
    </source>
</evidence>
<comment type="caution">
    <text evidence="3">The sequence shown here is derived from an EMBL/GenBank/DDBJ whole genome shotgun (WGS) entry which is preliminary data.</text>
</comment>
<evidence type="ECO:0008006" key="5">
    <source>
        <dbReference type="Google" id="ProtNLM"/>
    </source>
</evidence>